<accession>A0AA38GDT3</accession>
<dbReference type="Proteomes" id="UP000824469">
    <property type="component" value="Unassembled WGS sequence"/>
</dbReference>
<dbReference type="GO" id="GO:0004185">
    <property type="term" value="F:serine-type carboxypeptidase activity"/>
    <property type="evidence" value="ECO:0007669"/>
    <property type="project" value="InterPro"/>
</dbReference>
<dbReference type="Gene3D" id="3.40.50.1820">
    <property type="entry name" value="alpha/beta hydrolase"/>
    <property type="match status" value="1"/>
</dbReference>
<organism evidence="2 3">
    <name type="scientific">Taxus chinensis</name>
    <name type="common">Chinese yew</name>
    <name type="synonym">Taxus wallichiana var. chinensis</name>
    <dbReference type="NCBI Taxonomy" id="29808"/>
    <lineage>
        <taxon>Eukaryota</taxon>
        <taxon>Viridiplantae</taxon>
        <taxon>Streptophyta</taxon>
        <taxon>Embryophyta</taxon>
        <taxon>Tracheophyta</taxon>
        <taxon>Spermatophyta</taxon>
        <taxon>Pinopsida</taxon>
        <taxon>Pinidae</taxon>
        <taxon>Conifers II</taxon>
        <taxon>Cupressales</taxon>
        <taxon>Taxaceae</taxon>
        <taxon>Taxus</taxon>
    </lineage>
</organism>
<name>A0AA38GDT3_TAXCH</name>
<dbReference type="InterPro" id="IPR001563">
    <property type="entry name" value="Peptidase_S10"/>
</dbReference>
<evidence type="ECO:0000313" key="2">
    <source>
        <dbReference type="EMBL" id="KAH9321429.1"/>
    </source>
</evidence>
<dbReference type="InterPro" id="IPR029058">
    <property type="entry name" value="AB_hydrolase_fold"/>
</dbReference>
<dbReference type="EMBL" id="JAHRHJ020000003">
    <property type="protein sequence ID" value="KAH9321429.1"/>
    <property type="molecule type" value="Genomic_DNA"/>
</dbReference>
<proteinExistence type="inferred from homology"/>
<dbReference type="SUPFAM" id="SSF53474">
    <property type="entry name" value="alpha/beta-Hydrolases"/>
    <property type="match status" value="1"/>
</dbReference>
<gene>
    <name evidence="2" type="ORF">KI387_016068</name>
</gene>
<comment type="caution">
    <text evidence="2">The sequence shown here is derived from an EMBL/GenBank/DDBJ whole genome shotgun (WGS) entry which is preliminary data.</text>
</comment>
<reference evidence="2 3" key="1">
    <citation type="journal article" date="2021" name="Nat. Plants">
        <title>The Taxus genome provides insights into paclitaxel biosynthesis.</title>
        <authorList>
            <person name="Xiong X."/>
            <person name="Gou J."/>
            <person name="Liao Q."/>
            <person name="Li Y."/>
            <person name="Zhou Q."/>
            <person name="Bi G."/>
            <person name="Li C."/>
            <person name="Du R."/>
            <person name="Wang X."/>
            <person name="Sun T."/>
            <person name="Guo L."/>
            <person name="Liang H."/>
            <person name="Lu P."/>
            <person name="Wu Y."/>
            <person name="Zhang Z."/>
            <person name="Ro D.K."/>
            <person name="Shang Y."/>
            <person name="Huang S."/>
            <person name="Yan J."/>
        </authorList>
    </citation>
    <scope>NUCLEOTIDE SEQUENCE [LARGE SCALE GENOMIC DNA]</scope>
    <source>
        <strain evidence="2">Ta-2019</strain>
    </source>
</reference>
<keyword evidence="3" id="KW-1185">Reference proteome</keyword>
<dbReference type="GO" id="GO:0006508">
    <property type="term" value="P:proteolysis"/>
    <property type="evidence" value="ECO:0007669"/>
    <property type="project" value="InterPro"/>
</dbReference>
<evidence type="ECO:0008006" key="4">
    <source>
        <dbReference type="Google" id="ProtNLM"/>
    </source>
</evidence>
<feature type="non-terminal residue" evidence="2">
    <location>
        <position position="89"/>
    </location>
</feature>
<dbReference type="OMA" id="QPEQWIT"/>
<dbReference type="AlphaFoldDB" id="A0AA38GDT3"/>
<evidence type="ECO:0000313" key="3">
    <source>
        <dbReference type="Proteomes" id="UP000824469"/>
    </source>
</evidence>
<sequence length="89" mass="10016">KSRLNTQPEQWITPSISSEYSWRLNEYSQDGLQKNDRITALPGQPSNIAFAQYSGYVTVDAQAGRALFYYLAEAAEDTSTKPLLLWLNG</sequence>
<comment type="similarity">
    <text evidence="1">Belongs to the peptidase S10 family.</text>
</comment>
<protein>
    <recommendedName>
        <fullName evidence="4">Serine carboxypeptidase</fullName>
    </recommendedName>
</protein>
<dbReference type="Pfam" id="PF00450">
    <property type="entry name" value="Peptidase_S10"/>
    <property type="match status" value="1"/>
</dbReference>
<evidence type="ECO:0000256" key="1">
    <source>
        <dbReference type="ARBA" id="ARBA00009431"/>
    </source>
</evidence>
<feature type="non-terminal residue" evidence="2">
    <location>
        <position position="1"/>
    </location>
</feature>